<dbReference type="SUPFAM" id="SSF46992">
    <property type="entry name" value="Ribosomal protein S20"/>
    <property type="match status" value="1"/>
</dbReference>
<evidence type="ECO:0000256" key="2">
    <source>
        <dbReference type="ARBA" id="ARBA00007634"/>
    </source>
</evidence>
<keyword evidence="6 8" id="KW-0687">Ribonucleoprotein</keyword>
<dbReference type="AlphaFoldDB" id="A0A380BMF6"/>
<evidence type="ECO:0000256" key="5">
    <source>
        <dbReference type="ARBA" id="ARBA00022980"/>
    </source>
</evidence>
<dbReference type="NCBIfam" id="TIGR00029">
    <property type="entry name" value="S20"/>
    <property type="match status" value="1"/>
</dbReference>
<dbReference type="PANTHER" id="PTHR33398">
    <property type="entry name" value="30S RIBOSOMAL PROTEIN S20"/>
    <property type="match status" value="1"/>
</dbReference>
<reference evidence="11 12" key="1">
    <citation type="submission" date="2018-06" db="EMBL/GenBank/DDBJ databases">
        <authorList>
            <consortium name="Pathogen Informatics"/>
            <person name="Doyle S."/>
        </authorList>
    </citation>
    <scope>NUCLEOTIDE SEQUENCE [LARGE SCALE GENOMIC DNA]</scope>
    <source>
        <strain evidence="12">ATCC 11859 / DSM 33 / NCIB 8841 / NCTC 4822</strain>
    </source>
</reference>
<dbReference type="OrthoDB" id="9808392at2"/>
<dbReference type="Proteomes" id="UP000254519">
    <property type="component" value="Unassembled WGS sequence"/>
</dbReference>
<dbReference type="HAMAP" id="MF_00500">
    <property type="entry name" value="Ribosomal_bS20"/>
    <property type="match status" value="1"/>
</dbReference>
<keyword evidence="5 8" id="KW-0689">Ribosomal protein</keyword>
<evidence type="ECO:0000256" key="4">
    <source>
        <dbReference type="ARBA" id="ARBA00022884"/>
    </source>
</evidence>
<evidence type="ECO:0000313" key="12">
    <source>
        <dbReference type="Proteomes" id="UP000254519"/>
    </source>
</evidence>
<evidence type="ECO:0000256" key="3">
    <source>
        <dbReference type="ARBA" id="ARBA00022730"/>
    </source>
</evidence>
<sequence length="83" mass="9144">MPNIKSAIKRVKQGAERNERNAHAKATMRTAVRKAEVALENKDENAKELLSQAVKLIDTAAGKGLIHKNNASRQKARLTKKAL</sequence>
<name>A0A380BMF6_SPOPA</name>
<feature type="compositionally biased region" description="Basic and acidic residues" evidence="10">
    <location>
        <begin position="13"/>
        <end position="22"/>
    </location>
</feature>
<dbReference type="FunFam" id="1.20.58.110:FF:000001">
    <property type="entry name" value="30S ribosomal protein S20"/>
    <property type="match status" value="1"/>
</dbReference>
<evidence type="ECO:0000256" key="6">
    <source>
        <dbReference type="ARBA" id="ARBA00023274"/>
    </source>
</evidence>
<feature type="coiled-coil region" evidence="9">
    <location>
        <begin position="32"/>
        <end position="59"/>
    </location>
</feature>
<gene>
    <name evidence="8 11" type="primary">rpsT</name>
    <name evidence="11" type="ORF">NCTC4822_01483</name>
</gene>
<dbReference type="InterPro" id="IPR002583">
    <property type="entry name" value="Ribosomal_bS20"/>
</dbReference>
<evidence type="ECO:0000256" key="8">
    <source>
        <dbReference type="HAMAP-Rule" id="MF_00500"/>
    </source>
</evidence>
<dbReference type="InterPro" id="IPR036510">
    <property type="entry name" value="Ribosomal_bS20_sf"/>
</dbReference>
<dbReference type="GO" id="GO:0070181">
    <property type="term" value="F:small ribosomal subunit rRNA binding"/>
    <property type="evidence" value="ECO:0007669"/>
    <property type="project" value="TreeGrafter"/>
</dbReference>
<evidence type="ECO:0000256" key="9">
    <source>
        <dbReference type="SAM" id="Coils"/>
    </source>
</evidence>
<proteinExistence type="inferred from homology"/>
<dbReference type="PANTHER" id="PTHR33398:SF1">
    <property type="entry name" value="SMALL RIBOSOMAL SUBUNIT PROTEIN BS20C"/>
    <property type="match status" value="1"/>
</dbReference>
<evidence type="ECO:0000313" key="11">
    <source>
        <dbReference type="EMBL" id="SUJ03872.1"/>
    </source>
</evidence>
<dbReference type="GO" id="GO:0006412">
    <property type="term" value="P:translation"/>
    <property type="evidence" value="ECO:0007669"/>
    <property type="project" value="UniProtKB-UniRule"/>
</dbReference>
<dbReference type="GO" id="GO:0005829">
    <property type="term" value="C:cytosol"/>
    <property type="evidence" value="ECO:0007669"/>
    <property type="project" value="TreeGrafter"/>
</dbReference>
<keyword evidence="4 8" id="KW-0694">RNA-binding</keyword>
<dbReference type="EMBL" id="UGYZ01000002">
    <property type="protein sequence ID" value="SUJ03872.1"/>
    <property type="molecule type" value="Genomic_DNA"/>
</dbReference>
<dbReference type="RefSeq" id="WP_115360895.1">
    <property type="nucleotide sequence ID" value="NZ_CP038012.1"/>
</dbReference>
<keyword evidence="12" id="KW-1185">Reference proteome</keyword>
<evidence type="ECO:0000256" key="1">
    <source>
        <dbReference type="ARBA" id="ARBA00003134"/>
    </source>
</evidence>
<keyword evidence="9" id="KW-0175">Coiled coil</keyword>
<evidence type="ECO:0000256" key="7">
    <source>
        <dbReference type="ARBA" id="ARBA00035136"/>
    </source>
</evidence>
<feature type="region of interest" description="Disordered" evidence="10">
    <location>
        <begin position="1"/>
        <end position="28"/>
    </location>
</feature>
<keyword evidence="3 8" id="KW-0699">rRNA-binding</keyword>
<comment type="function">
    <text evidence="1 8">Binds directly to 16S ribosomal RNA.</text>
</comment>
<protein>
    <recommendedName>
        <fullName evidence="7 8">Small ribosomal subunit protein bS20</fullName>
    </recommendedName>
</protein>
<dbReference type="Pfam" id="PF01649">
    <property type="entry name" value="Ribosomal_S20p"/>
    <property type="match status" value="1"/>
</dbReference>
<dbReference type="GO" id="GO:0003735">
    <property type="term" value="F:structural constituent of ribosome"/>
    <property type="evidence" value="ECO:0007669"/>
    <property type="project" value="InterPro"/>
</dbReference>
<evidence type="ECO:0000256" key="10">
    <source>
        <dbReference type="SAM" id="MobiDB-lite"/>
    </source>
</evidence>
<accession>A0A380BMF6</accession>
<comment type="similarity">
    <text evidence="2 8">Belongs to the bacterial ribosomal protein bS20 family.</text>
</comment>
<dbReference type="Gene3D" id="1.20.58.110">
    <property type="entry name" value="Ribosomal protein S20"/>
    <property type="match status" value="1"/>
</dbReference>
<dbReference type="GO" id="GO:0015935">
    <property type="term" value="C:small ribosomal subunit"/>
    <property type="evidence" value="ECO:0007669"/>
    <property type="project" value="TreeGrafter"/>
</dbReference>
<organism evidence="11 12">
    <name type="scientific">Sporosarcina pasteurii</name>
    <name type="common">Bacillus pasteurii</name>
    <dbReference type="NCBI Taxonomy" id="1474"/>
    <lineage>
        <taxon>Bacteria</taxon>
        <taxon>Bacillati</taxon>
        <taxon>Bacillota</taxon>
        <taxon>Bacilli</taxon>
        <taxon>Bacillales</taxon>
        <taxon>Caryophanaceae</taxon>
        <taxon>Sporosarcina</taxon>
    </lineage>
</organism>